<dbReference type="Gene3D" id="3.30.565.10">
    <property type="entry name" value="Histidine kinase-like ATPase, C-terminal domain"/>
    <property type="match status" value="1"/>
</dbReference>
<gene>
    <name evidence="18" type="ORF">ACFPP9_17145</name>
</gene>
<evidence type="ECO:0000256" key="9">
    <source>
        <dbReference type="ARBA" id="ARBA00022741"/>
    </source>
</evidence>
<dbReference type="GO" id="GO:0016301">
    <property type="term" value="F:kinase activity"/>
    <property type="evidence" value="ECO:0007669"/>
    <property type="project" value="UniProtKB-KW"/>
</dbReference>
<evidence type="ECO:0000256" key="8">
    <source>
        <dbReference type="ARBA" id="ARBA00022692"/>
    </source>
</evidence>
<keyword evidence="12 15" id="KW-1133">Transmembrane helix</keyword>
<feature type="transmembrane region" description="Helical" evidence="15">
    <location>
        <begin position="161"/>
        <end position="182"/>
    </location>
</feature>
<dbReference type="SUPFAM" id="SSF47384">
    <property type="entry name" value="Homodimeric domain of signal transducing histidine kinase"/>
    <property type="match status" value="1"/>
</dbReference>
<evidence type="ECO:0000259" key="16">
    <source>
        <dbReference type="PROSITE" id="PS50109"/>
    </source>
</evidence>
<dbReference type="PROSITE" id="PS50885">
    <property type="entry name" value="HAMP"/>
    <property type="match status" value="1"/>
</dbReference>
<dbReference type="SMART" id="SM00387">
    <property type="entry name" value="HATPase_c"/>
    <property type="match status" value="1"/>
</dbReference>
<proteinExistence type="predicted"/>
<evidence type="ECO:0000256" key="15">
    <source>
        <dbReference type="SAM" id="Phobius"/>
    </source>
</evidence>
<accession>A0ABW0PZ00</accession>
<evidence type="ECO:0000256" key="3">
    <source>
        <dbReference type="ARBA" id="ARBA00012438"/>
    </source>
</evidence>
<evidence type="ECO:0000256" key="5">
    <source>
        <dbReference type="ARBA" id="ARBA00022519"/>
    </source>
</evidence>
<dbReference type="Gene3D" id="1.10.287.130">
    <property type="match status" value="1"/>
</dbReference>
<keyword evidence="8 15" id="KW-0812">Transmembrane</keyword>
<comment type="catalytic activity">
    <reaction evidence="1">
        <text>ATP + protein L-histidine = ADP + protein N-phospho-L-histidine.</text>
        <dbReference type="EC" id="2.7.13.3"/>
    </reaction>
</comment>
<dbReference type="InterPro" id="IPR003594">
    <property type="entry name" value="HATPase_dom"/>
</dbReference>
<evidence type="ECO:0000256" key="10">
    <source>
        <dbReference type="ARBA" id="ARBA00022777"/>
    </source>
</evidence>
<dbReference type="CDD" id="cd00082">
    <property type="entry name" value="HisKA"/>
    <property type="match status" value="1"/>
</dbReference>
<evidence type="ECO:0000259" key="17">
    <source>
        <dbReference type="PROSITE" id="PS50885"/>
    </source>
</evidence>
<dbReference type="PANTHER" id="PTHR44936">
    <property type="entry name" value="SENSOR PROTEIN CREC"/>
    <property type="match status" value="1"/>
</dbReference>
<feature type="domain" description="Histidine kinase" evidence="16">
    <location>
        <begin position="245"/>
        <end position="445"/>
    </location>
</feature>
<keyword evidence="14 15" id="KW-0472">Membrane</keyword>
<dbReference type="PROSITE" id="PS50109">
    <property type="entry name" value="HIS_KIN"/>
    <property type="match status" value="1"/>
</dbReference>
<evidence type="ECO:0000256" key="12">
    <source>
        <dbReference type="ARBA" id="ARBA00022989"/>
    </source>
</evidence>
<dbReference type="PRINTS" id="PR00344">
    <property type="entry name" value="BCTRLSENSOR"/>
</dbReference>
<evidence type="ECO:0000256" key="14">
    <source>
        <dbReference type="ARBA" id="ARBA00023136"/>
    </source>
</evidence>
<dbReference type="InterPro" id="IPR003661">
    <property type="entry name" value="HisK_dim/P_dom"/>
</dbReference>
<reference evidence="19" key="1">
    <citation type="journal article" date="2019" name="Int. J. Syst. Evol. Microbiol.">
        <title>The Global Catalogue of Microorganisms (GCM) 10K type strain sequencing project: providing services to taxonomists for standard genome sequencing and annotation.</title>
        <authorList>
            <consortium name="The Broad Institute Genomics Platform"/>
            <consortium name="The Broad Institute Genome Sequencing Center for Infectious Disease"/>
            <person name="Wu L."/>
            <person name="Ma J."/>
        </authorList>
    </citation>
    <scope>NUCLEOTIDE SEQUENCE [LARGE SCALE GENOMIC DNA]</scope>
    <source>
        <strain evidence="19">KACC 12633</strain>
    </source>
</reference>
<keyword evidence="11" id="KW-0067">ATP-binding</keyword>
<dbReference type="PANTHER" id="PTHR44936:SF5">
    <property type="entry name" value="SENSOR HISTIDINE KINASE ENVZ"/>
    <property type="match status" value="1"/>
</dbReference>
<dbReference type="InterPro" id="IPR036097">
    <property type="entry name" value="HisK_dim/P_sf"/>
</dbReference>
<keyword evidence="10 18" id="KW-0418">Kinase</keyword>
<dbReference type="EC" id="2.7.13.3" evidence="3"/>
<dbReference type="InterPro" id="IPR005467">
    <property type="entry name" value="His_kinase_dom"/>
</dbReference>
<dbReference type="Pfam" id="PF00512">
    <property type="entry name" value="HisKA"/>
    <property type="match status" value="1"/>
</dbReference>
<keyword evidence="6" id="KW-0597">Phosphoprotein</keyword>
<evidence type="ECO:0000256" key="13">
    <source>
        <dbReference type="ARBA" id="ARBA00023012"/>
    </source>
</evidence>
<dbReference type="Pfam" id="PF02518">
    <property type="entry name" value="HATPase_c"/>
    <property type="match status" value="1"/>
</dbReference>
<dbReference type="SMART" id="SM00388">
    <property type="entry name" value="HisKA"/>
    <property type="match status" value="1"/>
</dbReference>
<keyword evidence="5" id="KW-0997">Cell inner membrane</keyword>
<evidence type="ECO:0000256" key="1">
    <source>
        <dbReference type="ARBA" id="ARBA00000085"/>
    </source>
</evidence>
<keyword evidence="19" id="KW-1185">Reference proteome</keyword>
<protein>
    <recommendedName>
        <fullName evidence="3">histidine kinase</fullName>
        <ecNumber evidence="3">2.7.13.3</ecNumber>
    </recommendedName>
</protein>
<evidence type="ECO:0000256" key="2">
    <source>
        <dbReference type="ARBA" id="ARBA00004429"/>
    </source>
</evidence>
<dbReference type="InterPro" id="IPR036890">
    <property type="entry name" value="HATPase_C_sf"/>
</dbReference>
<sequence length="458" mass="49533">MWRAARLRMSSIRWQIGALSTIPIFILCVIVVVAESTSVGPRSLRSEPMLSASRIETVYDQVRHAQTPQEVGAILDTMTRMGLPARIVSSATIAPHPIEGVPGETGSNILRGLPTALGAVVSGPVAGSDNALNIVIPLDARESLVFSPEGGSGAGFYLTRAFTITTLFVLFSLPLLFVTLYAGRAIIAPLTDVSNALQTLSPKDGPERPFSERGAHEINNLARALNDMRSRVRRMIDDRTRMLRAISHDLRTPLTRLRLRIERSNQPELRDAMLKDIASISAMMEETLTYLADDVAVEPTVRADLPSLIETVCSDFTDIGFSVRYDGPARLTYCCKPLALGRAITNLVDNATKFAKAVEVHLSVHQGGARIEVRDNGPGVPPSLHGKIVEPFFKVNTARPNIDQGGFGLGLSIVRDIAHAHSGTLEFAGNSPHGLIVIMKLPAQDRAGNQQSPPPRIG</sequence>
<keyword evidence="7" id="KW-0808">Transferase</keyword>
<dbReference type="SMART" id="SM00304">
    <property type="entry name" value="HAMP"/>
    <property type="match status" value="1"/>
</dbReference>
<dbReference type="SUPFAM" id="SSF158472">
    <property type="entry name" value="HAMP domain-like"/>
    <property type="match status" value="1"/>
</dbReference>
<dbReference type="InterPro" id="IPR050980">
    <property type="entry name" value="2C_sensor_his_kinase"/>
</dbReference>
<evidence type="ECO:0000256" key="7">
    <source>
        <dbReference type="ARBA" id="ARBA00022679"/>
    </source>
</evidence>
<comment type="caution">
    <text evidence="18">The sequence shown here is derived from an EMBL/GenBank/DDBJ whole genome shotgun (WGS) entry which is preliminary data.</text>
</comment>
<dbReference type="Pfam" id="PF00672">
    <property type="entry name" value="HAMP"/>
    <property type="match status" value="1"/>
</dbReference>
<keyword evidence="9" id="KW-0547">Nucleotide-binding</keyword>
<evidence type="ECO:0000313" key="18">
    <source>
        <dbReference type="EMBL" id="MFC5517511.1"/>
    </source>
</evidence>
<evidence type="ECO:0000313" key="19">
    <source>
        <dbReference type="Proteomes" id="UP001596150"/>
    </source>
</evidence>
<dbReference type="Proteomes" id="UP001596150">
    <property type="component" value="Unassembled WGS sequence"/>
</dbReference>
<dbReference type="EMBL" id="JBHSML010000010">
    <property type="protein sequence ID" value="MFC5517511.1"/>
    <property type="molecule type" value="Genomic_DNA"/>
</dbReference>
<name>A0ABW0PZ00_9HYPH</name>
<dbReference type="InterPro" id="IPR004358">
    <property type="entry name" value="Sig_transdc_His_kin-like_C"/>
</dbReference>
<evidence type="ECO:0000256" key="6">
    <source>
        <dbReference type="ARBA" id="ARBA00022553"/>
    </source>
</evidence>
<keyword evidence="4" id="KW-1003">Cell membrane</keyword>
<feature type="domain" description="HAMP" evidence="17">
    <location>
        <begin position="184"/>
        <end position="237"/>
    </location>
</feature>
<comment type="subcellular location">
    <subcellularLocation>
        <location evidence="2">Cell inner membrane</location>
        <topology evidence="2">Multi-pass membrane protein</topology>
    </subcellularLocation>
</comment>
<dbReference type="SUPFAM" id="SSF55874">
    <property type="entry name" value="ATPase domain of HSP90 chaperone/DNA topoisomerase II/histidine kinase"/>
    <property type="match status" value="1"/>
</dbReference>
<evidence type="ECO:0000256" key="11">
    <source>
        <dbReference type="ARBA" id="ARBA00022840"/>
    </source>
</evidence>
<keyword evidence="13" id="KW-0902">Two-component regulatory system</keyword>
<organism evidence="18 19">
    <name type="scientific">Kaistia terrae</name>
    <dbReference type="NCBI Taxonomy" id="537017"/>
    <lineage>
        <taxon>Bacteria</taxon>
        <taxon>Pseudomonadati</taxon>
        <taxon>Pseudomonadota</taxon>
        <taxon>Alphaproteobacteria</taxon>
        <taxon>Hyphomicrobiales</taxon>
        <taxon>Kaistiaceae</taxon>
        <taxon>Kaistia</taxon>
    </lineage>
</organism>
<evidence type="ECO:0000256" key="4">
    <source>
        <dbReference type="ARBA" id="ARBA00022475"/>
    </source>
</evidence>
<dbReference type="RefSeq" id="WP_266346488.1">
    <property type="nucleotide sequence ID" value="NZ_JAPKNH010000019.1"/>
</dbReference>
<feature type="transmembrane region" description="Helical" evidence="15">
    <location>
        <begin position="12"/>
        <end position="34"/>
    </location>
</feature>
<dbReference type="InterPro" id="IPR003660">
    <property type="entry name" value="HAMP_dom"/>
</dbReference>